<dbReference type="Gene3D" id="3.40.190.290">
    <property type="match status" value="1"/>
</dbReference>
<evidence type="ECO:0000313" key="7">
    <source>
        <dbReference type="Proteomes" id="UP000029492"/>
    </source>
</evidence>
<dbReference type="Pfam" id="PF03466">
    <property type="entry name" value="LysR_substrate"/>
    <property type="match status" value="1"/>
</dbReference>
<proteinExistence type="inferred from homology"/>
<evidence type="ECO:0000256" key="3">
    <source>
        <dbReference type="ARBA" id="ARBA00023125"/>
    </source>
</evidence>
<protein>
    <submittedName>
        <fullName evidence="6">LysR family transcriptional regulator</fullName>
    </submittedName>
</protein>
<evidence type="ECO:0000256" key="1">
    <source>
        <dbReference type="ARBA" id="ARBA00009437"/>
    </source>
</evidence>
<dbReference type="InterPro" id="IPR000847">
    <property type="entry name" value="LysR_HTH_N"/>
</dbReference>
<dbReference type="PROSITE" id="PS50931">
    <property type="entry name" value="HTH_LYSR"/>
    <property type="match status" value="1"/>
</dbReference>
<sequence>MQLSDLRAFVRITDLMSVSAAARALGLPKSGVSRALARLERDLGVVLMDRSTRHLRLTDAGTLFRPHALRILADVDEAGTALEGLGGVPAGTLRVSLPFTVATALVAPMLPGFMAAYPQVRVMLAVENRFVDMPAEMADLLIRVGPLVDSDLIARRLLVSEAWLCASPGYLAARGTPAHAADLTDHTLIGYGDRAMAYQDNATDDARRIELPPAVAISDSAALLPVLLGGAGIAYLPDFLARPYVADGRLVRLWPTAEGIETVIHAIYPSHRSLSAKVRVFIDALVASFDGLQR</sequence>
<dbReference type="RefSeq" id="WP_043755412.1">
    <property type="nucleotide sequence ID" value="NZ_CP003811.1"/>
</dbReference>
<dbReference type="PANTHER" id="PTHR30537">
    <property type="entry name" value="HTH-TYPE TRANSCRIPTIONAL REGULATOR"/>
    <property type="match status" value="1"/>
</dbReference>
<reference evidence="6 7" key="1">
    <citation type="journal article" date="2014" name="PLoS ONE">
        <title>Genome Information of Methylobacterium oryzae, a Plant-Probiotic Methylotroph in the Phyllosphere.</title>
        <authorList>
            <person name="Kwak M.J."/>
            <person name="Jeong H."/>
            <person name="Madhaiyan M."/>
            <person name="Lee Y."/>
            <person name="Sa T.M."/>
            <person name="Oh T.K."/>
            <person name="Kim J.F."/>
        </authorList>
    </citation>
    <scope>NUCLEOTIDE SEQUENCE [LARGE SCALE GENOMIC DNA]</scope>
    <source>
        <strain evidence="6 7">CBMB20</strain>
    </source>
</reference>
<keyword evidence="7" id="KW-1185">Reference proteome</keyword>
<dbReference type="SUPFAM" id="SSF53850">
    <property type="entry name" value="Periplasmic binding protein-like II"/>
    <property type="match status" value="1"/>
</dbReference>
<dbReference type="InterPro" id="IPR058163">
    <property type="entry name" value="LysR-type_TF_proteobact-type"/>
</dbReference>
<comment type="similarity">
    <text evidence="1">Belongs to the LysR transcriptional regulatory family.</text>
</comment>
<dbReference type="Pfam" id="PF00126">
    <property type="entry name" value="HTH_1"/>
    <property type="match status" value="1"/>
</dbReference>
<dbReference type="KEGG" id="mor:MOC_0481"/>
<evidence type="ECO:0000259" key="5">
    <source>
        <dbReference type="PROSITE" id="PS50931"/>
    </source>
</evidence>
<dbReference type="GO" id="GO:0003677">
    <property type="term" value="F:DNA binding"/>
    <property type="evidence" value="ECO:0007669"/>
    <property type="project" value="UniProtKB-KW"/>
</dbReference>
<dbReference type="InterPro" id="IPR036390">
    <property type="entry name" value="WH_DNA-bd_sf"/>
</dbReference>
<dbReference type="eggNOG" id="COG0583">
    <property type="taxonomic scope" value="Bacteria"/>
</dbReference>
<evidence type="ECO:0000313" key="6">
    <source>
        <dbReference type="EMBL" id="AIQ88236.1"/>
    </source>
</evidence>
<keyword evidence="4" id="KW-0804">Transcription</keyword>
<evidence type="ECO:0000256" key="2">
    <source>
        <dbReference type="ARBA" id="ARBA00023015"/>
    </source>
</evidence>
<evidence type="ECO:0000256" key="4">
    <source>
        <dbReference type="ARBA" id="ARBA00023163"/>
    </source>
</evidence>
<dbReference type="InterPro" id="IPR036388">
    <property type="entry name" value="WH-like_DNA-bd_sf"/>
</dbReference>
<dbReference type="STRING" id="693986.MOC_0481"/>
<dbReference type="CDD" id="cd08422">
    <property type="entry name" value="PBP2_CrgA_like"/>
    <property type="match status" value="1"/>
</dbReference>
<accession>A0A089NK14</accession>
<dbReference type="GO" id="GO:0003700">
    <property type="term" value="F:DNA-binding transcription factor activity"/>
    <property type="evidence" value="ECO:0007669"/>
    <property type="project" value="InterPro"/>
</dbReference>
<dbReference type="EMBL" id="CP003811">
    <property type="protein sequence ID" value="AIQ88236.1"/>
    <property type="molecule type" value="Genomic_DNA"/>
</dbReference>
<dbReference type="SUPFAM" id="SSF46785">
    <property type="entry name" value="Winged helix' DNA-binding domain"/>
    <property type="match status" value="1"/>
</dbReference>
<keyword evidence="3" id="KW-0238">DNA-binding</keyword>
<dbReference type="FunFam" id="1.10.10.10:FF:000001">
    <property type="entry name" value="LysR family transcriptional regulator"/>
    <property type="match status" value="1"/>
</dbReference>
<keyword evidence="2" id="KW-0805">Transcription regulation</keyword>
<dbReference type="Gene3D" id="1.10.10.10">
    <property type="entry name" value="Winged helix-like DNA-binding domain superfamily/Winged helix DNA-binding domain"/>
    <property type="match status" value="1"/>
</dbReference>
<dbReference type="InterPro" id="IPR005119">
    <property type="entry name" value="LysR_subst-bd"/>
</dbReference>
<dbReference type="AlphaFoldDB" id="A0A089NK14"/>
<name>A0A089NK14_9HYPH</name>
<organism evidence="6 7">
    <name type="scientific">Methylobacterium oryzae CBMB20</name>
    <dbReference type="NCBI Taxonomy" id="693986"/>
    <lineage>
        <taxon>Bacteria</taxon>
        <taxon>Pseudomonadati</taxon>
        <taxon>Pseudomonadota</taxon>
        <taxon>Alphaproteobacteria</taxon>
        <taxon>Hyphomicrobiales</taxon>
        <taxon>Methylobacteriaceae</taxon>
        <taxon>Methylobacterium</taxon>
    </lineage>
</organism>
<feature type="domain" description="HTH lysR-type" evidence="5">
    <location>
        <begin position="1"/>
        <end position="58"/>
    </location>
</feature>
<dbReference type="PANTHER" id="PTHR30537:SF5">
    <property type="entry name" value="HTH-TYPE TRANSCRIPTIONAL ACTIVATOR TTDR-RELATED"/>
    <property type="match status" value="1"/>
</dbReference>
<dbReference type="Proteomes" id="UP000029492">
    <property type="component" value="Chromosome"/>
</dbReference>
<dbReference type="HOGENOM" id="CLU_039613_16_2_5"/>
<gene>
    <name evidence="6" type="ORF">MOC_0481</name>
</gene>